<keyword evidence="7 8" id="KW-0998">Cell outer membrane</keyword>
<evidence type="ECO:0000313" key="13">
    <source>
        <dbReference type="EMBL" id="MBB5718550.1"/>
    </source>
</evidence>
<dbReference type="InterPro" id="IPR012910">
    <property type="entry name" value="Plug_dom"/>
</dbReference>
<dbReference type="Pfam" id="PF00593">
    <property type="entry name" value="TonB_dep_Rec_b-barrel"/>
    <property type="match status" value="1"/>
</dbReference>
<evidence type="ECO:0000256" key="5">
    <source>
        <dbReference type="ARBA" id="ARBA00023077"/>
    </source>
</evidence>
<comment type="similarity">
    <text evidence="8 9">Belongs to the TonB-dependent receptor family.</text>
</comment>
<evidence type="ECO:0000256" key="6">
    <source>
        <dbReference type="ARBA" id="ARBA00023136"/>
    </source>
</evidence>
<dbReference type="Gene3D" id="2.40.170.20">
    <property type="entry name" value="TonB-dependent receptor, beta-barrel domain"/>
    <property type="match status" value="1"/>
</dbReference>
<keyword evidence="2 8" id="KW-0813">Transport</keyword>
<keyword evidence="13" id="KW-0675">Receptor</keyword>
<dbReference type="InterPro" id="IPR039426">
    <property type="entry name" value="TonB-dep_rcpt-like"/>
</dbReference>
<evidence type="ECO:0000256" key="1">
    <source>
        <dbReference type="ARBA" id="ARBA00004571"/>
    </source>
</evidence>
<keyword evidence="3 8" id="KW-1134">Transmembrane beta strand</keyword>
<dbReference type="Pfam" id="PF07715">
    <property type="entry name" value="Plug"/>
    <property type="match status" value="1"/>
</dbReference>
<dbReference type="AlphaFoldDB" id="A0A840YYE4"/>
<evidence type="ECO:0000256" key="3">
    <source>
        <dbReference type="ARBA" id="ARBA00022452"/>
    </source>
</evidence>
<keyword evidence="14" id="KW-1185">Reference proteome</keyword>
<dbReference type="Proteomes" id="UP000554342">
    <property type="component" value="Unassembled WGS sequence"/>
</dbReference>
<sequence>MQGIRTFILGTTALCVLAGTANAQAVEQQPVQTKTDQAQAVTVPATPAPADAPATDQSGGSDIVVVGTQIRGSQVTEALPVTVVNDQDIAATGAVSGDELLRSIPQMGAVDFNSSNGPQTSNTARGDVNSIDLRNLGPGNTLVLINGRRVVMHPVSQAGIGNVPVLTYNANALPVAAIKRLEVLRDGAAAIYGADAVAGVVNVVLKDDFQGLDLNARYGLAEGTNLHQFNTSMLAGTNFGGGRGNITLMAEYTHRTAELAQDEPYTASNDLRPLFADVPGYSDSTAPDNRSSYTSFANFSVVGGTGVRQNGSTITSGAGSFHIQPATVDGCTSPLPNGMCIAKGSLSYGRNRELRFDNAVGTTVKPSVDRINLYATGHYDFTDHLTGFVEAGYYRAVTHAIQPPVIALNDITVPASNYWNPFGATTLPDGSPNPNRLPGLTNVPASGLPVTLTRYRFLDTGPQYVDVTGHQMRFVGGLRGNLGNFDWETAMTYSEAKTVDISDNINSTLLQQQLALATPDAYDPFNGGGCDGNFSVGDCTPSSAASVAPFLFKMRREDRTSLTTADAKLSNSQLFFLPGGAVGLAVGLGFRHETQSDNRDPNLDGTNTFTDSVTGETNESNVIAVSPTPDTFGSRNVISAYGEFAVPVISPDMRVPLVRKVELQLAGRFEHYSDFGSIFVPKVAGAWDVIDGIRLRGSWSKGFKAPNLEQLHAAEYGRLATNNDYIRCEADLRAGRIVNFNDCSEPVGYSIRVAGNPDLQPERSTDTSFGIVLQPRFIPSRLGRLTITADYWQIKQRGIVGQFGGSNALVQDYLSRLQGTSNANVVRAAPTSDDVAFFAGTGITPVGQVLSVNDQFVNLLPQTVRGIDLNLIYALHDTPVGNFDLKVNVAHLMKFERDNGPAVDALYAARDAGVIDPATPLTNSENLLARGSRPKWAASGTLTWSLGPVQVGAFGKYTGVIYDNSFLSDDGVPYRVGSQFTANLYVQYTVKNATPISGMKFRVGARNITNQQPLISQGGYYGALYQPYGRYVYASVGLSL</sequence>
<dbReference type="InterPro" id="IPR036942">
    <property type="entry name" value="Beta-barrel_TonB_sf"/>
</dbReference>
<dbReference type="PANTHER" id="PTHR47234:SF2">
    <property type="entry name" value="TONB-DEPENDENT RECEPTOR"/>
    <property type="match status" value="1"/>
</dbReference>
<dbReference type="PROSITE" id="PS52016">
    <property type="entry name" value="TONB_DEPENDENT_REC_3"/>
    <property type="match status" value="1"/>
</dbReference>
<reference evidence="13 14" key="1">
    <citation type="submission" date="2020-08" db="EMBL/GenBank/DDBJ databases">
        <title>Genomic Encyclopedia of Type Strains, Phase IV (KMG-IV): sequencing the most valuable type-strain genomes for metagenomic binning, comparative biology and taxonomic classification.</title>
        <authorList>
            <person name="Goeker M."/>
        </authorList>
    </citation>
    <scope>NUCLEOTIDE SEQUENCE [LARGE SCALE GENOMIC DNA]</scope>
    <source>
        <strain evidence="13 14">DSM 27203</strain>
    </source>
</reference>
<accession>A0A840YYE4</accession>
<name>A0A840YYE4_9SPHN</name>
<keyword evidence="6 8" id="KW-0472">Membrane</keyword>
<dbReference type="RefSeq" id="WP_184002423.1">
    <property type="nucleotide sequence ID" value="NZ_BAABIF010000013.1"/>
</dbReference>
<evidence type="ECO:0000256" key="2">
    <source>
        <dbReference type="ARBA" id="ARBA00022448"/>
    </source>
</evidence>
<feature type="domain" description="TonB-dependent receptor-like beta-barrel" evidence="11">
    <location>
        <begin position="445"/>
        <end position="1008"/>
    </location>
</feature>
<protein>
    <submittedName>
        <fullName evidence="13">Outer membrane receptor protein involved in Fe transport</fullName>
    </submittedName>
</protein>
<dbReference type="InterPro" id="IPR000531">
    <property type="entry name" value="Beta-barrel_TonB"/>
</dbReference>
<evidence type="ECO:0000259" key="11">
    <source>
        <dbReference type="Pfam" id="PF00593"/>
    </source>
</evidence>
<evidence type="ECO:0000259" key="12">
    <source>
        <dbReference type="Pfam" id="PF07715"/>
    </source>
</evidence>
<feature type="domain" description="TonB-dependent receptor plug" evidence="12">
    <location>
        <begin position="79"/>
        <end position="200"/>
    </location>
</feature>
<evidence type="ECO:0000256" key="4">
    <source>
        <dbReference type="ARBA" id="ARBA00022692"/>
    </source>
</evidence>
<comment type="subcellular location">
    <subcellularLocation>
        <location evidence="1 8">Cell outer membrane</location>
        <topology evidence="1 8">Multi-pass membrane protein</topology>
    </subcellularLocation>
</comment>
<keyword evidence="4 8" id="KW-0812">Transmembrane</keyword>
<evidence type="ECO:0000313" key="14">
    <source>
        <dbReference type="Proteomes" id="UP000554342"/>
    </source>
</evidence>
<keyword evidence="10" id="KW-0732">Signal</keyword>
<dbReference type="InterPro" id="IPR037066">
    <property type="entry name" value="Plug_dom_sf"/>
</dbReference>
<feature type="signal peptide" evidence="10">
    <location>
        <begin position="1"/>
        <end position="23"/>
    </location>
</feature>
<evidence type="ECO:0000256" key="9">
    <source>
        <dbReference type="RuleBase" id="RU003357"/>
    </source>
</evidence>
<dbReference type="PANTHER" id="PTHR47234">
    <property type="match status" value="1"/>
</dbReference>
<dbReference type="EMBL" id="JACIJI010000002">
    <property type="protein sequence ID" value="MBB5718550.1"/>
    <property type="molecule type" value="Genomic_DNA"/>
</dbReference>
<feature type="chain" id="PRO_5032383965" evidence="10">
    <location>
        <begin position="24"/>
        <end position="1040"/>
    </location>
</feature>
<evidence type="ECO:0000256" key="10">
    <source>
        <dbReference type="SAM" id="SignalP"/>
    </source>
</evidence>
<evidence type="ECO:0000256" key="8">
    <source>
        <dbReference type="PROSITE-ProRule" id="PRU01360"/>
    </source>
</evidence>
<dbReference type="GO" id="GO:0009279">
    <property type="term" value="C:cell outer membrane"/>
    <property type="evidence" value="ECO:0007669"/>
    <property type="project" value="UniProtKB-SubCell"/>
</dbReference>
<comment type="caution">
    <text evidence="13">The sequence shown here is derived from an EMBL/GenBank/DDBJ whole genome shotgun (WGS) entry which is preliminary data.</text>
</comment>
<dbReference type="Gene3D" id="2.170.130.10">
    <property type="entry name" value="TonB-dependent receptor, plug domain"/>
    <property type="match status" value="1"/>
</dbReference>
<proteinExistence type="inferred from homology"/>
<gene>
    <name evidence="13" type="ORF">FHR23_001473</name>
</gene>
<keyword evidence="5 9" id="KW-0798">TonB box</keyword>
<organism evidence="13 14">
    <name type="scientific">Stakelama sediminis</name>
    <dbReference type="NCBI Taxonomy" id="463200"/>
    <lineage>
        <taxon>Bacteria</taxon>
        <taxon>Pseudomonadati</taxon>
        <taxon>Pseudomonadota</taxon>
        <taxon>Alphaproteobacteria</taxon>
        <taxon>Sphingomonadales</taxon>
        <taxon>Sphingomonadaceae</taxon>
        <taxon>Stakelama</taxon>
    </lineage>
</organism>
<dbReference type="SUPFAM" id="SSF56935">
    <property type="entry name" value="Porins"/>
    <property type="match status" value="1"/>
</dbReference>
<evidence type="ECO:0000256" key="7">
    <source>
        <dbReference type="ARBA" id="ARBA00023237"/>
    </source>
</evidence>